<dbReference type="InParanoid" id="A0A6P7FL14"/>
<evidence type="ECO:0000256" key="2">
    <source>
        <dbReference type="ARBA" id="ARBA00005375"/>
    </source>
</evidence>
<keyword evidence="8" id="KW-0175">Coiled coil</keyword>
<dbReference type="InterPro" id="IPR000560">
    <property type="entry name" value="His_Pase_clade-2"/>
</dbReference>
<organism evidence="10">
    <name type="scientific">Diabrotica virgifera virgifera</name>
    <name type="common">western corn rootworm</name>
    <dbReference type="NCBI Taxonomy" id="50390"/>
    <lineage>
        <taxon>Eukaryota</taxon>
        <taxon>Metazoa</taxon>
        <taxon>Ecdysozoa</taxon>
        <taxon>Arthropoda</taxon>
        <taxon>Hexapoda</taxon>
        <taxon>Insecta</taxon>
        <taxon>Pterygota</taxon>
        <taxon>Neoptera</taxon>
        <taxon>Endopterygota</taxon>
        <taxon>Coleoptera</taxon>
        <taxon>Polyphaga</taxon>
        <taxon>Cucujiformia</taxon>
        <taxon>Chrysomeloidea</taxon>
        <taxon>Chrysomelidae</taxon>
        <taxon>Galerucinae</taxon>
        <taxon>Diabroticina</taxon>
        <taxon>Diabroticites</taxon>
        <taxon>Diabrotica</taxon>
    </lineage>
</organism>
<dbReference type="RefSeq" id="XP_028135702.1">
    <property type="nucleotide sequence ID" value="XM_028279901.1"/>
</dbReference>
<dbReference type="EC" id="3.1.3.2" evidence="3"/>
<protein>
    <recommendedName>
        <fullName evidence="3">acid phosphatase</fullName>
        <ecNumber evidence="3">3.1.3.2</ecNumber>
    </recommendedName>
</protein>
<keyword evidence="9" id="KW-0472">Membrane</keyword>
<evidence type="ECO:0000256" key="7">
    <source>
        <dbReference type="ARBA" id="ARBA00023180"/>
    </source>
</evidence>
<dbReference type="PANTHER" id="PTHR11567">
    <property type="entry name" value="ACID PHOSPHATASE-RELATED"/>
    <property type="match status" value="1"/>
</dbReference>
<accession>A0A6P7FL14</accession>
<dbReference type="KEGG" id="dvv:114330544"/>
<comment type="catalytic activity">
    <reaction evidence="1">
        <text>a phosphate monoester + H2O = an alcohol + phosphate</text>
        <dbReference type="Rhea" id="RHEA:15017"/>
        <dbReference type="ChEBI" id="CHEBI:15377"/>
        <dbReference type="ChEBI" id="CHEBI:30879"/>
        <dbReference type="ChEBI" id="CHEBI:43474"/>
        <dbReference type="ChEBI" id="CHEBI:67140"/>
        <dbReference type="EC" id="3.1.3.2"/>
    </reaction>
</comment>
<proteinExistence type="inferred from homology"/>
<dbReference type="OrthoDB" id="6723085at2759"/>
<evidence type="ECO:0000256" key="1">
    <source>
        <dbReference type="ARBA" id="ARBA00000032"/>
    </source>
</evidence>
<dbReference type="Gene3D" id="3.40.50.1240">
    <property type="entry name" value="Phosphoglycerate mutase-like"/>
    <property type="match status" value="1"/>
</dbReference>
<comment type="similarity">
    <text evidence="2">Belongs to the histidine acid phosphatase family.</text>
</comment>
<dbReference type="SUPFAM" id="SSF53254">
    <property type="entry name" value="Phosphoglycerate mutase-like"/>
    <property type="match status" value="1"/>
</dbReference>
<evidence type="ECO:0000256" key="9">
    <source>
        <dbReference type="SAM" id="Phobius"/>
    </source>
</evidence>
<sequence>MFETFRYIYTKNDNNIVRFTMDLVTYVVFVSFLGIIGVTANLIAVVQVVRHGQRTPITFFPTNKYSDRSYWGNLGPGQLTNEGKRQHYELGQYTRKRYSNFLPLKYNESSFAAYTTDVDRTHMSAQCNVYSLFPAFEEQMWHRNVNWQPIPIHPISIDVFSGEPACPNYNVLRAAMLDDDLSQSIDAKYARVYNYINRYTGLKIKSFSEIHTVFDDFKIQVDVGLPLPDWAKAVYPEPVTSIAGWLFESFTRTDEMKRFATGRFLNNILEYFENMSEDCTYSQKYQFYSGHDLNIASILNSFGAFNPPYPPQFASTVYMELHLEDWEPVVKVFSKDGNKIKQISVNGCPLSCPLSEFREVLSPVIVDKITLDEECRQIIQEEEEEEEDEEEEDRKYDLKKTLKFPAEGLKANSYLT</sequence>
<feature type="transmembrane region" description="Helical" evidence="9">
    <location>
        <begin position="23"/>
        <end position="46"/>
    </location>
</feature>
<feature type="coiled-coil region" evidence="8">
    <location>
        <begin position="371"/>
        <end position="399"/>
    </location>
</feature>
<dbReference type="InterPro" id="IPR050645">
    <property type="entry name" value="Histidine_acid_phosphatase"/>
</dbReference>
<evidence type="ECO:0000313" key="10">
    <source>
        <dbReference type="RefSeq" id="XP_028135702.1"/>
    </source>
</evidence>
<dbReference type="CDD" id="cd07061">
    <property type="entry name" value="HP_HAP_like"/>
    <property type="match status" value="1"/>
</dbReference>
<evidence type="ECO:0000256" key="5">
    <source>
        <dbReference type="ARBA" id="ARBA00022801"/>
    </source>
</evidence>
<keyword evidence="4" id="KW-0732">Signal</keyword>
<dbReference type="PANTHER" id="PTHR11567:SF211">
    <property type="entry name" value="PROSTATIC ACID PHOSPHATASE"/>
    <property type="match status" value="1"/>
</dbReference>
<dbReference type="InterPro" id="IPR029033">
    <property type="entry name" value="His_PPase_superfam"/>
</dbReference>
<dbReference type="AlphaFoldDB" id="A0A6P7FL14"/>
<reference evidence="10" key="1">
    <citation type="submission" date="2025-08" db="UniProtKB">
        <authorList>
            <consortium name="RefSeq"/>
        </authorList>
    </citation>
    <scope>IDENTIFICATION</scope>
    <source>
        <tissue evidence="10">Whole insect</tissue>
    </source>
</reference>
<evidence type="ECO:0000256" key="8">
    <source>
        <dbReference type="SAM" id="Coils"/>
    </source>
</evidence>
<keyword evidence="7" id="KW-0325">Glycoprotein</keyword>
<keyword evidence="6" id="KW-1015">Disulfide bond</keyword>
<keyword evidence="9" id="KW-0812">Transmembrane</keyword>
<gene>
    <name evidence="10" type="primary">LOC114330544</name>
</gene>
<keyword evidence="5" id="KW-0378">Hydrolase</keyword>
<evidence type="ECO:0000256" key="6">
    <source>
        <dbReference type="ARBA" id="ARBA00023157"/>
    </source>
</evidence>
<dbReference type="Pfam" id="PF00328">
    <property type="entry name" value="His_Phos_2"/>
    <property type="match status" value="1"/>
</dbReference>
<evidence type="ECO:0000256" key="3">
    <source>
        <dbReference type="ARBA" id="ARBA00012646"/>
    </source>
</evidence>
<dbReference type="GO" id="GO:0003993">
    <property type="term" value="F:acid phosphatase activity"/>
    <property type="evidence" value="ECO:0007669"/>
    <property type="project" value="UniProtKB-EC"/>
</dbReference>
<keyword evidence="9" id="KW-1133">Transmembrane helix</keyword>
<evidence type="ECO:0000256" key="4">
    <source>
        <dbReference type="ARBA" id="ARBA00022729"/>
    </source>
</evidence>
<name>A0A6P7FL14_DIAVI</name>